<dbReference type="Pfam" id="PF00565">
    <property type="entry name" value="SNase"/>
    <property type="match status" value="1"/>
</dbReference>
<reference evidence="5 6" key="1">
    <citation type="journal article" date="2013" name="Genome Announc.">
        <title>Draft Genome Sequence of a Highly Flagellated, Fast-Swimming Archaeon, Methanocaldococcus villosus Strain KIN24-T80 (DSM 22612).</title>
        <authorList>
            <person name="Thennarasu S."/>
            <person name="Polireddy D."/>
            <person name="Antony A."/>
            <person name="Yada M.R."/>
            <person name="Algarawi S."/>
            <person name="Sivakumar N."/>
        </authorList>
    </citation>
    <scope>NUCLEOTIDE SEQUENCE [LARGE SCALE GENOMIC DNA]</scope>
    <source>
        <strain evidence="5 6">KIN24-T80</strain>
    </source>
</reference>
<comment type="caution">
    <text evidence="5">The sequence shown here is derived from an EMBL/GenBank/DDBJ whole genome shotgun (WGS) entry which is preliminary data.</text>
</comment>
<dbReference type="SUPFAM" id="SSF50199">
    <property type="entry name" value="Staphylococcal nuclease"/>
    <property type="match status" value="1"/>
</dbReference>
<keyword evidence="1" id="KW-0540">Nuclease</keyword>
<evidence type="ECO:0000313" key="6">
    <source>
        <dbReference type="Proteomes" id="UP000053695"/>
    </source>
</evidence>
<dbReference type="GO" id="GO:0003676">
    <property type="term" value="F:nucleic acid binding"/>
    <property type="evidence" value="ECO:0007669"/>
    <property type="project" value="InterPro"/>
</dbReference>
<dbReference type="Proteomes" id="UP000053695">
    <property type="component" value="Unassembled WGS sequence"/>
</dbReference>
<dbReference type="InterPro" id="IPR016071">
    <property type="entry name" value="Staphylococal_nuclease_OB-fold"/>
</dbReference>
<dbReference type="PANTHER" id="PTHR12302:SF3">
    <property type="entry name" value="SERINE_THREONINE-PROTEIN KINASE 31"/>
    <property type="match status" value="1"/>
</dbReference>
<evidence type="ECO:0000256" key="3">
    <source>
        <dbReference type="ARBA" id="ARBA00022801"/>
    </source>
</evidence>
<dbReference type="InterPro" id="IPR002071">
    <property type="entry name" value="Thermonucl_AS"/>
</dbReference>
<evidence type="ECO:0000256" key="2">
    <source>
        <dbReference type="ARBA" id="ARBA00022759"/>
    </source>
</evidence>
<dbReference type="STRING" id="1069083.GCA_000371805_00175"/>
<keyword evidence="3" id="KW-0378">Hydrolase</keyword>
<keyword evidence="6" id="KW-1185">Reference proteome</keyword>
<dbReference type="GO" id="GO:0004519">
    <property type="term" value="F:endonuclease activity"/>
    <property type="evidence" value="ECO:0007669"/>
    <property type="project" value="UniProtKB-KW"/>
</dbReference>
<protein>
    <submittedName>
        <fullName evidence="5">Nuclease</fullName>
    </submittedName>
</protein>
<dbReference type="Gene3D" id="2.40.50.90">
    <property type="match status" value="1"/>
</dbReference>
<dbReference type="PATRIC" id="fig|1069083.5.peg.617"/>
<organism evidence="5 6">
    <name type="scientific">Methanocaldococcus villosus KIN24-T80</name>
    <dbReference type="NCBI Taxonomy" id="1069083"/>
    <lineage>
        <taxon>Archaea</taxon>
        <taxon>Methanobacteriati</taxon>
        <taxon>Methanobacteriota</taxon>
        <taxon>Methanomada group</taxon>
        <taxon>Methanococci</taxon>
        <taxon>Methanococcales</taxon>
        <taxon>Methanocaldococcaceae</taxon>
        <taxon>Methanocaldococcus</taxon>
    </lineage>
</organism>
<evidence type="ECO:0000256" key="1">
    <source>
        <dbReference type="ARBA" id="ARBA00022722"/>
    </source>
</evidence>
<dbReference type="CDD" id="cd00175">
    <property type="entry name" value="SNc"/>
    <property type="match status" value="1"/>
</dbReference>
<dbReference type="EMBL" id="APMM01000018">
    <property type="protein sequence ID" value="ENN96322.1"/>
    <property type="molecule type" value="Genomic_DNA"/>
</dbReference>
<gene>
    <name evidence="5" type="ORF">J422_03144</name>
</gene>
<evidence type="ECO:0000313" key="5">
    <source>
        <dbReference type="EMBL" id="ENN96322.1"/>
    </source>
</evidence>
<name>N6VYW6_9EURY</name>
<keyword evidence="2" id="KW-0255">Endonuclease</keyword>
<dbReference type="PROSITE" id="PS50830">
    <property type="entry name" value="TNASE_3"/>
    <property type="match status" value="1"/>
</dbReference>
<feature type="domain" description="TNase-like" evidence="4">
    <location>
        <begin position="24"/>
        <end position="175"/>
    </location>
</feature>
<dbReference type="GO" id="GO:0016787">
    <property type="term" value="F:hydrolase activity"/>
    <property type="evidence" value="ECO:0007669"/>
    <property type="project" value="UniProtKB-KW"/>
</dbReference>
<dbReference type="PROSITE" id="PS01123">
    <property type="entry name" value="TNASE_1"/>
    <property type="match status" value="1"/>
</dbReference>
<dbReference type="RefSeq" id="WP_004590786.1">
    <property type="nucleotide sequence ID" value="NZ_APMM01000018.1"/>
</dbReference>
<evidence type="ECO:0000259" key="4">
    <source>
        <dbReference type="PROSITE" id="PS50830"/>
    </source>
</evidence>
<accession>N6VYW6</accession>
<dbReference type="SMART" id="SM00318">
    <property type="entry name" value="SNc"/>
    <property type="match status" value="1"/>
</dbReference>
<proteinExistence type="predicted"/>
<dbReference type="AlphaFoldDB" id="N6VYW6"/>
<dbReference type="InterPro" id="IPR035437">
    <property type="entry name" value="SNase_OB-fold_sf"/>
</dbReference>
<dbReference type="PANTHER" id="PTHR12302">
    <property type="entry name" value="EBNA2 BINDING PROTEIN P100"/>
    <property type="match status" value="1"/>
</dbReference>
<dbReference type="PROSITE" id="PS01284">
    <property type="entry name" value="TNASE_2"/>
    <property type="match status" value="1"/>
</dbReference>
<sequence>MRILTIFLILFLTLSGCITYNEYSCYYGRVVKVVDGDTVYVLVNGELWKIRLLGVDTPEISKENNPYEYILYNGTPITNLTYLKFWGERAKEFAYKKLYGKEVKIVFDPLAPRKDRYGRYLAYIYYKKGDKWVNFNEELIKYGYARVYRTRFKMLHEFLMLEEEAKKNRVGLWKGQLMP</sequence>
<dbReference type="PROSITE" id="PS51257">
    <property type="entry name" value="PROKAR_LIPOPROTEIN"/>
    <property type="match status" value="1"/>
</dbReference>
<dbReference type="OrthoDB" id="3327at2157"/>